<dbReference type="Proteomes" id="UP000178606">
    <property type="component" value="Unassembled WGS sequence"/>
</dbReference>
<gene>
    <name evidence="4" type="ORF">A3F84_15215</name>
</gene>
<name>A0A1F6CS10_HANXR</name>
<dbReference type="SUPFAM" id="SSF55347">
    <property type="entry name" value="Glyceraldehyde-3-phosphate dehydrogenase-like, C-terminal domain"/>
    <property type="match status" value="1"/>
</dbReference>
<evidence type="ECO:0000313" key="4">
    <source>
        <dbReference type="EMBL" id="OGG51870.1"/>
    </source>
</evidence>
<dbReference type="GO" id="GO:0000166">
    <property type="term" value="F:nucleotide binding"/>
    <property type="evidence" value="ECO:0007669"/>
    <property type="project" value="InterPro"/>
</dbReference>
<keyword evidence="1" id="KW-0560">Oxidoreductase</keyword>
<dbReference type="SUPFAM" id="SSF51735">
    <property type="entry name" value="NAD(P)-binding Rossmann-fold domains"/>
    <property type="match status" value="1"/>
</dbReference>
<organism evidence="4 5">
    <name type="scientific">Handelsmanbacteria sp. (strain RIFCSPLOWO2_12_FULL_64_10)</name>
    <dbReference type="NCBI Taxonomy" id="1817868"/>
    <lineage>
        <taxon>Bacteria</taxon>
        <taxon>Candidatus Handelsmaniibacteriota</taxon>
    </lineage>
</organism>
<evidence type="ECO:0000259" key="3">
    <source>
        <dbReference type="Pfam" id="PF02894"/>
    </source>
</evidence>
<proteinExistence type="predicted"/>
<evidence type="ECO:0008006" key="6">
    <source>
        <dbReference type="Google" id="ProtNLM"/>
    </source>
</evidence>
<dbReference type="Gene3D" id="3.30.360.10">
    <property type="entry name" value="Dihydrodipicolinate Reductase, domain 2"/>
    <property type="match status" value="1"/>
</dbReference>
<dbReference type="EMBL" id="MFKF01000165">
    <property type="protein sequence ID" value="OGG51870.1"/>
    <property type="molecule type" value="Genomic_DNA"/>
</dbReference>
<dbReference type="PANTHER" id="PTHR43818:SF11">
    <property type="entry name" value="BCDNA.GH03377"/>
    <property type="match status" value="1"/>
</dbReference>
<feature type="domain" description="Gfo/Idh/MocA-like oxidoreductase C-terminal" evidence="3">
    <location>
        <begin position="158"/>
        <end position="343"/>
    </location>
</feature>
<evidence type="ECO:0000313" key="5">
    <source>
        <dbReference type="Proteomes" id="UP000178606"/>
    </source>
</evidence>
<feature type="domain" description="Gfo/Idh/MocA-like oxidoreductase N-terminal" evidence="2">
    <location>
        <begin position="5"/>
        <end position="123"/>
    </location>
</feature>
<comment type="caution">
    <text evidence="4">The sequence shown here is derived from an EMBL/GenBank/DDBJ whole genome shotgun (WGS) entry which is preliminary data.</text>
</comment>
<dbReference type="Pfam" id="PF01408">
    <property type="entry name" value="GFO_IDH_MocA"/>
    <property type="match status" value="1"/>
</dbReference>
<protein>
    <recommendedName>
        <fullName evidence="6">Gfo/Idh/MocA-like oxidoreductase N-terminal domain-containing protein</fullName>
    </recommendedName>
</protein>
<dbReference type="InterPro" id="IPR004104">
    <property type="entry name" value="Gfo/Idh/MocA-like_OxRdtase_C"/>
</dbReference>
<accession>A0A1F6CS10</accession>
<dbReference type="InterPro" id="IPR036291">
    <property type="entry name" value="NAD(P)-bd_dom_sf"/>
</dbReference>
<dbReference type="InterPro" id="IPR050463">
    <property type="entry name" value="Gfo/Idh/MocA_oxidrdct_glycsds"/>
</dbReference>
<dbReference type="Gene3D" id="3.40.50.720">
    <property type="entry name" value="NAD(P)-binding Rossmann-like Domain"/>
    <property type="match status" value="1"/>
</dbReference>
<evidence type="ECO:0000259" key="2">
    <source>
        <dbReference type="Pfam" id="PF01408"/>
    </source>
</evidence>
<sequence length="385" mass="41628">MKTYRVAILGCRSRGTAAARAYHAHPRTEVVGLCDLKSDLTEALGREVGNPPRFTDLDEMIRGTGPDLVAIPTGTEFHHDLCLRVLGHGVHIEVEKPICVDLGQADEVLAKARAKGVRVAVHHQGRVGHPMQAILRAIRSGRIGPVRYITASGKGYYGGYGLMNIGTHLLNNIIGLAGHCRGVTALALTAGRPIAPGDVVQSPSGMGTIAGERITATLHFDGGVTANLLQHRLPKVDNTAYGLEVLGHEGRLFWKSGGAWWLPTPHFVPETGEGPWQPLESPAPDSYDAGTKAQVDDYAFVDDYVKALDEGREHACSGAEATHVLEIMMGVFESAAYGRRVDLPQTRRDHPLLRWRAEAGLPPPPSAPRGYTEWLAAEDRRLGRT</sequence>
<evidence type="ECO:0000256" key="1">
    <source>
        <dbReference type="ARBA" id="ARBA00023002"/>
    </source>
</evidence>
<dbReference type="AlphaFoldDB" id="A0A1F6CS10"/>
<dbReference type="GO" id="GO:0016491">
    <property type="term" value="F:oxidoreductase activity"/>
    <property type="evidence" value="ECO:0007669"/>
    <property type="project" value="UniProtKB-KW"/>
</dbReference>
<dbReference type="InterPro" id="IPR000683">
    <property type="entry name" value="Gfo/Idh/MocA-like_OxRdtase_N"/>
</dbReference>
<dbReference type="Pfam" id="PF02894">
    <property type="entry name" value="GFO_IDH_MocA_C"/>
    <property type="match status" value="1"/>
</dbReference>
<reference evidence="4 5" key="1">
    <citation type="journal article" date="2016" name="Nat. Commun.">
        <title>Thousands of microbial genomes shed light on interconnected biogeochemical processes in an aquifer system.</title>
        <authorList>
            <person name="Anantharaman K."/>
            <person name="Brown C.T."/>
            <person name="Hug L.A."/>
            <person name="Sharon I."/>
            <person name="Castelle C.J."/>
            <person name="Probst A.J."/>
            <person name="Thomas B.C."/>
            <person name="Singh A."/>
            <person name="Wilkins M.J."/>
            <person name="Karaoz U."/>
            <person name="Brodie E.L."/>
            <person name="Williams K.H."/>
            <person name="Hubbard S.S."/>
            <person name="Banfield J.F."/>
        </authorList>
    </citation>
    <scope>NUCLEOTIDE SEQUENCE [LARGE SCALE GENOMIC DNA]</scope>
    <source>
        <strain evidence="5">RIFCSPLOWO2_12_FULL_64_10</strain>
    </source>
</reference>
<dbReference type="PANTHER" id="PTHR43818">
    <property type="entry name" value="BCDNA.GH03377"/>
    <property type="match status" value="1"/>
</dbReference>